<evidence type="ECO:0000313" key="6">
    <source>
        <dbReference type="Proteomes" id="UP001187734"/>
    </source>
</evidence>
<accession>A0AAE8SP61</accession>
<dbReference type="Proteomes" id="UP001187734">
    <property type="component" value="Unassembled WGS sequence"/>
</dbReference>
<proteinExistence type="inferred from homology"/>
<keyword evidence="3" id="KW-0560">Oxidoreductase</keyword>
<dbReference type="InterPro" id="IPR002347">
    <property type="entry name" value="SDR_fam"/>
</dbReference>
<evidence type="ECO:0000256" key="1">
    <source>
        <dbReference type="ARBA" id="ARBA00006484"/>
    </source>
</evidence>
<dbReference type="AlphaFoldDB" id="A0AAE8SP61"/>
<evidence type="ECO:0000256" key="2">
    <source>
        <dbReference type="ARBA" id="ARBA00022857"/>
    </source>
</evidence>
<comment type="caution">
    <text evidence="5">The sequence shown here is derived from an EMBL/GenBank/DDBJ whole genome shotgun (WGS) entry which is preliminary data.</text>
</comment>
<protein>
    <recommendedName>
        <fullName evidence="7">Hydroxynaphthalene reductase-like protein Arp2</fullName>
    </recommendedName>
</protein>
<evidence type="ECO:0000313" key="5">
    <source>
        <dbReference type="EMBL" id="SPJ88842.1"/>
    </source>
</evidence>
<gene>
    <name evidence="5" type="ORF">FTOL_12737</name>
</gene>
<keyword evidence="6" id="KW-1185">Reference proteome</keyword>
<dbReference type="PANTHER" id="PTHR43180">
    <property type="entry name" value="3-OXOACYL-(ACYL-CARRIER-PROTEIN) REDUCTASE (AFU_ORTHOLOGUE AFUA_6G11210)"/>
    <property type="match status" value="1"/>
</dbReference>
<organism evidence="5 6">
    <name type="scientific">Fusarium torulosum</name>
    <dbReference type="NCBI Taxonomy" id="33205"/>
    <lineage>
        <taxon>Eukaryota</taxon>
        <taxon>Fungi</taxon>
        <taxon>Dikarya</taxon>
        <taxon>Ascomycota</taxon>
        <taxon>Pezizomycotina</taxon>
        <taxon>Sordariomycetes</taxon>
        <taxon>Hypocreomycetidae</taxon>
        <taxon>Hypocreales</taxon>
        <taxon>Nectriaceae</taxon>
        <taxon>Fusarium</taxon>
    </lineage>
</organism>
<dbReference type="Gene3D" id="3.40.50.720">
    <property type="entry name" value="NAD(P)-binding Rossmann-like Domain"/>
    <property type="match status" value="1"/>
</dbReference>
<comment type="similarity">
    <text evidence="1 4">Belongs to the short-chain dehydrogenases/reductases (SDR) family.</text>
</comment>
<reference evidence="5" key="1">
    <citation type="submission" date="2018-03" db="EMBL/GenBank/DDBJ databases">
        <authorList>
            <person name="Guldener U."/>
        </authorList>
    </citation>
    <scope>NUCLEOTIDE SEQUENCE</scope>
</reference>
<evidence type="ECO:0008006" key="7">
    <source>
        <dbReference type="Google" id="ProtNLM"/>
    </source>
</evidence>
<dbReference type="InterPro" id="IPR020904">
    <property type="entry name" value="Sc_DH/Rdtase_CS"/>
</dbReference>
<dbReference type="PRINTS" id="PR00080">
    <property type="entry name" value="SDRFAMILY"/>
</dbReference>
<dbReference type="Pfam" id="PF00106">
    <property type="entry name" value="adh_short"/>
    <property type="match status" value="1"/>
</dbReference>
<dbReference type="PANTHER" id="PTHR43180:SF33">
    <property type="entry name" value="15-HYDROXYPROSTAGLANDIN DEHYDROGENASE [NAD(+)]-LIKE"/>
    <property type="match status" value="1"/>
</dbReference>
<dbReference type="InterPro" id="IPR036291">
    <property type="entry name" value="NAD(P)-bd_dom_sf"/>
</dbReference>
<sequence>MASQFLPPSEEELRQWAIGKTVIITGGAQGIGFGVSQLFAEAGAKVVIADVDDVVGKQAEVELGPDALFARCDVTCWADQIRLFQIAMSESGRIDLVVCNAGIHPELVPSNGFKYDYLVDTYAEGYPKDLQFLEPPNTMIFDVNTFGVLYSMKLAVHHMIGRGGGGRVVVMGSAASYMGFDGHTLYCASKHAILGLVRATSKRKECLENEISISLAAPWATRTRMTQAFVDHLPTSMSISSPRDVAMAVAILATQPTSKINGKGIWVQGKIYTEVEDAIAECQTKLVI</sequence>
<name>A0AAE8SP61_9HYPO</name>
<dbReference type="EMBL" id="ONZP01000642">
    <property type="protein sequence ID" value="SPJ88842.1"/>
    <property type="molecule type" value="Genomic_DNA"/>
</dbReference>
<evidence type="ECO:0000256" key="3">
    <source>
        <dbReference type="ARBA" id="ARBA00023002"/>
    </source>
</evidence>
<dbReference type="PRINTS" id="PR00081">
    <property type="entry name" value="GDHRDH"/>
</dbReference>
<dbReference type="SUPFAM" id="SSF51735">
    <property type="entry name" value="NAD(P)-binding Rossmann-fold domains"/>
    <property type="match status" value="1"/>
</dbReference>
<dbReference type="PROSITE" id="PS00061">
    <property type="entry name" value="ADH_SHORT"/>
    <property type="match status" value="1"/>
</dbReference>
<dbReference type="GO" id="GO:0016491">
    <property type="term" value="F:oxidoreductase activity"/>
    <property type="evidence" value="ECO:0007669"/>
    <property type="project" value="UniProtKB-KW"/>
</dbReference>
<keyword evidence="2" id="KW-0521">NADP</keyword>
<evidence type="ECO:0000256" key="4">
    <source>
        <dbReference type="RuleBase" id="RU000363"/>
    </source>
</evidence>